<dbReference type="InterPro" id="IPR057366">
    <property type="entry name" value="TRPM-like"/>
</dbReference>
<dbReference type="Ensembl" id="ENSMMST00000031843.1">
    <property type="protein sequence ID" value="ENSMMSP00000028908.1"/>
    <property type="gene ID" value="ENSMMSG00000021095.1"/>
</dbReference>
<organism evidence="14 15">
    <name type="scientific">Moschus moschiferus</name>
    <name type="common">Siberian musk deer</name>
    <name type="synonym">Moschus sibiricus</name>
    <dbReference type="NCBI Taxonomy" id="68415"/>
    <lineage>
        <taxon>Eukaryota</taxon>
        <taxon>Metazoa</taxon>
        <taxon>Chordata</taxon>
        <taxon>Craniata</taxon>
        <taxon>Vertebrata</taxon>
        <taxon>Euteleostomi</taxon>
        <taxon>Mammalia</taxon>
        <taxon>Eutheria</taxon>
        <taxon>Laurasiatheria</taxon>
        <taxon>Artiodactyla</taxon>
        <taxon>Ruminantia</taxon>
        <taxon>Pecora</taxon>
        <taxon>Moschidae</taxon>
        <taxon>Moschus</taxon>
    </lineage>
</organism>
<dbReference type="Pfam" id="PF25508">
    <property type="entry name" value="TRPM2"/>
    <property type="match status" value="1"/>
</dbReference>
<evidence type="ECO:0000259" key="12">
    <source>
        <dbReference type="Pfam" id="PF18139"/>
    </source>
</evidence>
<keyword evidence="6 10" id="KW-0472">Membrane</keyword>
<proteinExistence type="predicted"/>
<evidence type="ECO:0000256" key="1">
    <source>
        <dbReference type="ARBA" id="ARBA00004141"/>
    </source>
</evidence>
<dbReference type="Pfam" id="PF00520">
    <property type="entry name" value="Ion_trans"/>
    <property type="match status" value="1"/>
</dbReference>
<dbReference type="GeneTree" id="ENSGT00940000160588"/>
<keyword evidence="5" id="KW-0406">Ion transport</keyword>
<feature type="transmembrane region" description="Helical" evidence="10">
    <location>
        <begin position="721"/>
        <end position="745"/>
    </location>
</feature>
<dbReference type="InterPro" id="IPR041491">
    <property type="entry name" value="TRPM_SLOG"/>
</dbReference>
<keyword evidence="3 10" id="KW-0812">Transmembrane</keyword>
<keyword evidence="7" id="KW-0407">Ion channel</keyword>
<dbReference type="InterPro" id="IPR050927">
    <property type="entry name" value="TRPM"/>
</dbReference>
<reference evidence="14" key="1">
    <citation type="submission" date="2025-08" db="UniProtKB">
        <authorList>
            <consortium name="Ensembl"/>
        </authorList>
    </citation>
    <scope>IDENTIFICATION</scope>
</reference>
<feature type="transmembrane region" description="Helical" evidence="10">
    <location>
        <begin position="641"/>
        <end position="661"/>
    </location>
</feature>
<evidence type="ECO:0000256" key="5">
    <source>
        <dbReference type="ARBA" id="ARBA00023065"/>
    </source>
</evidence>
<feature type="domain" description="Ion transport" evidence="11">
    <location>
        <begin position="736"/>
        <end position="980"/>
    </location>
</feature>
<keyword evidence="15" id="KW-1185">Reference proteome</keyword>
<gene>
    <name evidence="14" type="primary">TRPM5</name>
</gene>
<feature type="domain" description="TRPM SLOG" evidence="12">
    <location>
        <begin position="39"/>
        <end position="268"/>
    </location>
</feature>
<feature type="transmembrane region" description="Helical" evidence="10">
    <location>
        <begin position="831"/>
        <end position="848"/>
    </location>
</feature>
<dbReference type="Proteomes" id="UP000694544">
    <property type="component" value="Unplaced"/>
</dbReference>
<evidence type="ECO:0000256" key="9">
    <source>
        <dbReference type="SAM" id="MobiDB-lite"/>
    </source>
</evidence>
<accession>A0A8C6FTP9</accession>
<dbReference type="GO" id="GO:0099604">
    <property type="term" value="F:ligand-gated calcium channel activity"/>
    <property type="evidence" value="ECO:0007669"/>
    <property type="project" value="TreeGrafter"/>
</dbReference>
<keyword evidence="8" id="KW-0175">Coiled coil</keyword>
<evidence type="ECO:0000313" key="15">
    <source>
        <dbReference type="Proteomes" id="UP000694544"/>
    </source>
</evidence>
<comment type="subcellular location">
    <subcellularLocation>
        <location evidence="1">Membrane</location>
        <topology evidence="1">Multi-pass membrane protein</topology>
    </subcellularLocation>
</comment>
<feature type="transmembrane region" description="Helical" evidence="10">
    <location>
        <begin position="944"/>
        <end position="964"/>
    </location>
</feature>
<protein>
    <submittedName>
        <fullName evidence="14">Transient receptor potential cation channel subfamily M member 5</fullName>
    </submittedName>
</protein>
<reference evidence="14" key="2">
    <citation type="submission" date="2025-09" db="UniProtKB">
        <authorList>
            <consortium name="Ensembl"/>
        </authorList>
    </citation>
    <scope>IDENTIFICATION</scope>
</reference>
<dbReference type="PANTHER" id="PTHR13800">
    <property type="entry name" value="TRANSIENT RECEPTOR POTENTIAL CATION CHANNEL, SUBFAMILY M, MEMBER 6"/>
    <property type="match status" value="1"/>
</dbReference>
<evidence type="ECO:0000256" key="4">
    <source>
        <dbReference type="ARBA" id="ARBA00022989"/>
    </source>
</evidence>
<dbReference type="InterPro" id="IPR005821">
    <property type="entry name" value="Ion_trans_dom"/>
</dbReference>
<evidence type="ECO:0000256" key="7">
    <source>
        <dbReference type="ARBA" id="ARBA00023303"/>
    </source>
</evidence>
<feature type="domain" description="TRPM-like" evidence="13">
    <location>
        <begin position="367"/>
        <end position="620"/>
    </location>
</feature>
<dbReference type="GO" id="GO:0005886">
    <property type="term" value="C:plasma membrane"/>
    <property type="evidence" value="ECO:0007669"/>
    <property type="project" value="TreeGrafter"/>
</dbReference>
<evidence type="ECO:0000256" key="10">
    <source>
        <dbReference type="SAM" id="Phobius"/>
    </source>
</evidence>
<dbReference type="PANTHER" id="PTHR13800:SF5">
    <property type="entry name" value="TRANSIENT RECEPTOR POTENTIAL CATION CHANNEL SUBFAMILY M MEMBER 5"/>
    <property type="match status" value="1"/>
</dbReference>
<name>A0A8C6FTP9_MOSMO</name>
<dbReference type="GO" id="GO:0005227">
    <property type="term" value="F:calcium-activated cation channel activity"/>
    <property type="evidence" value="ECO:0007669"/>
    <property type="project" value="TreeGrafter"/>
</dbReference>
<feature type="region of interest" description="Disordered" evidence="9">
    <location>
        <begin position="1"/>
        <end position="23"/>
    </location>
</feature>
<feature type="coiled-coil region" evidence="8">
    <location>
        <begin position="1050"/>
        <end position="1111"/>
    </location>
</feature>
<evidence type="ECO:0000256" key="6">
    <source>
        <dbReference type="ARBA" id="ARBA00023136"/>
    </source>
</evidence>
<feature type="transmembrane region" description="Helical" evidence="10">
    <location>
        <begin position="868"/>
        <end position="889"/>
    </location>
</feature>
<evidence type="ECO:0000256" key="8">
    <source>
        <dbReference type="SAM" id="Coils"/>
    </source>
</evidence>
<evidence type="ECO:0000259" key="11">
    <source>
        <dbReference type="Pfam" id="PF00520"/>
    </source>
</evidence>
<evidence type="ECO:0000256" key="2">
    <source>
        <dbReference type="ARBA" id="ARBA00022448"/>
    </source>
</evidence>
<evidence type="ECO:0000259" key="13">
    <source>
        <dbReference type="Pfam" id="PF25508"/>
    </source>
</evidence>
<evidence type="ECO:0000256" key="3">
    <source>
        <dbReference type="ARBA" id="ARBA00022692"/>
    </source>
</evidence>
<dbReference type="Pfam" id="PF18139">
    <property type="entry name" value="LSDAT_euk"/>
    <property type="match status" value="1"/>
</dbReference>
<keyword evidence="4 10" id="KW-1133">Transmembrane helix</keyword>
<sequence>MQDARGTRPSSPRGAGDTWGPSLGRGEIVFGGSGKKRGKFVRVPSGVAPSVLFDLLMAEWHLPAPNLVVSLVGEERPFTLKPWLRDVLRKGLVKAAQSTGAWILTSALRVGLARYVGQAVRDHSLASTSTKARVVAIGIASLGRVLHRRLLDHAQGDGPVHYPVDDGGGQGPLCPLDNNHSHFILVEPGAPGKGDGPTELRLQLEKYISEQRTGYGGTSSIEIPVLCLLVNGDPSTLERISRAVEHAAPWLILAGSGGVADVLAALVNQPHLLAPQVAEKQFREKFPSEHFSWEDVVHWTGLLQTIMSHPHLLTVHDFEQEGSEELDTVILKALVKACKSHSQEAQDYLDELKLAVAWDRVDIAKSEIFNGDVEWKSRDLEEVMMDALVSNKPEFVRLFVDNGADVADFLTYGRLQQLYRSVAPKSLLFDLLQRKHEEGRLTLAGLGAQQAREPPAGPPAFSLHEVSRVLKDFLHDACRGLYQVVSAERGPARRPSGQKGLLDLNQRSEDPWRDLFLWAVLQNRHEMATYFWAMGQEGVAAALAACKILKEMSHLETEAEVGRTLREAKYEQLALDLFSQCYRHSEERAFALLVRRNRCWSRTTCLHLATEADTKAFFAHDGVQAFLTKIWWGDMASGTPILRLLGAFFCPALIYTNLITFSKEAPLRTGPEDLQELDSVDTETSLLCGLGGGAEELAEALRGEGDRGRRAAFLLTRWRKFWGAPVTVFLGNVVMYFAFLFLFTYVLLVDFRPPPQGPSGSEVTLYFWVFTLVLEEIRQGFFTGEDTKLVQKLALYVEDNWNKCDMAAILLFTAGLACRMLPWAFEAGRTLLAIDFMVFTLRLIHIFAVHKQLGPKIIIVERMMKDVFFFLFFLSVWLVAYGVATQALLHPHDGRLEWVFRRVLYRPYLQIFGQIPLDEIDEARVNCSVNPLLLEGSPSCPNLYANWVVILLLVTFLLVTNVLLMNLLIAMFSYTFQVVQGNADTFWKFQRFHLIVEYHERPALAPPFILLSHLSLVLKRLLQRGIPQKRTHLERDLPEPLDQKVVTWEAVQKENFLSELEKRRKESQEELLRKVAHSLLPVRSRHRVDVIAKYLGGLREQERRIRHLESQVVLSVGVPGHPV</sequence>
<dbReference type="AlphaFoldDB" id="A0A8C6FTP9"/>
<keyword evidence="2" id="KW-0813">Transport</keyword>
<evidence type="ECO:0000313" key="14">
    <source>
        <dbReference type="Ensembl" id="ENSMMSP00000028908.1"/>
    </source>
</evidence>